<name>A0A1H1H1E8_NATTX</name>
<sequence>MSIQSRSEAGLLVVFLAVAVVFVALTATFDSGSATLFPRLTGAIVIVGVALIAFEDYLPPVLQRVVAEPVDLVDQEEFETTGEDDGKDRTEAGEERLLTSRQFLYGSITGYVGLAYVVSVLIATPIFVAAYAYWNDQRPLYAAVLIVVSIGICFAFISLANAPLDRGLLLPRGVL</sequence>
<evidence type="ECO:0000256" key="1">
    <source>
        <dbReference type="SAM" id="Phobius"/>
    </source>
</evidence>
<evidence type="ECO:0000313" key="4">
    <source>
        <dbReference type="Proteomes" id="UP000198848"/>
    </source>
</evidence>
<reference evidence="4" key="1">
    <citation type="submission" date="2016-10" db="EMBL/GenBank/DDBJ databases">
        <authorList>
            <person name="Varghese N."/>
            <person name="Submissions S."/>
        </authorList>
    </citation>
    <scope>NUCLEOTIDE SEQUENCE [LARGE SCALE GENOMIC DNA]</scope>
    <source>
        <strain evidence="4">DSM 24767</strain>
    </source>
</reference>
<dbReference type="Pfam" id="PF07331">
    <property type="entry name" value="TctB"/>
    <property type="match status" value="1"/>
</dbReference>
<dbReference type="STRING" id="1095778.SAMN04489842_2735"/>
<dbReference type="EMBL" id="FNLC01000002">
    <property type="protein sequence ID" value="SDR19244.1"/>
    <property type="molecule type" value="Genomic_DNA"/>
</dbReference>
<accession>A0A1H1H1E8</accession>
<dbReference type="RefSeq" id="WP_090382689.1">
    <property type="nucleotide sequence ID" value="NZ_FNLC01000002.1"/>
</dbReference>
<dbReference type="AlphaFoldDB" id="A0A1H1H1E8"/>
<proteinExistence type="predicted"/>
<protein>
    <submittedName>
        <fullName evidence="3">Tripartite tricarboxylate transporter TctB family protein</fullName>
    </submittedName>
</protein>
<keyword evidence="4" id="KW-1185">Reference proteome</keyword>
<keyword evidence="1" id="KW-1133">Transmembrane helix</keyword>
<feature type="transmembrane region" description="Helical" evidence="1">
    <location>
        <begin position="111"/>
        <end position="134"/>
    </location>
</feature>
<keyword evidence="1" id="KW-0472">Membrane</keyword>
<dbReference type="OrthoDB" id="385996at2157"/>
<dbReference type="InterPro" id="IPR009936">
    <property type="entry name" value="DUF1468"/>
</dbReference>
<feature type="transmembrane region" description="Helical" evidence="1">
    <location>
        <begin position="36"/>
        <end position="54"/>
    </location>
</feature>
<keyword evidence="1" id="KW-0812">Transmembrane</keyword>
<organism evidence="3 4">
    <name type="scientific">Natronobacterium texcoconense</name>
    <dbReference type="NCBI Taxonomy" id="1095778"/>
    <lineage>
        <taxon>Archaea</taxon>
        <taxon>Methanobacteriati</taxon>
        <taxon>Methanobacteriota</taxon>
        <taxon>Stenosarchaea group</taxon>
        <taxon>Halobacteria</taxon>
        <taxon>Halobacteriales</taxon>
        <taxon>Natrialbaceae</taxon>
        <taxon>Natronobacterium</taxon>
    </lineage>
</organism>
<evidence type="ECO:0000313" key="3">
    <source>
        <dbReference type="EMBL" id="SDR19244.1"/>
    </source>
</evidence>
<evidence type="ECO:0000259" key="2">
    <source>
        <dbReference type="Pfam" id="PF07331"/>
    </source>
</evidence>
<feature type="transmembrane region" description="Helical" evidence="1">
    <location>
        <begin position="140"/>
        <end position="162"/>
    </location>
</feature>
<dbReference type="Proteomes" id="UP000198848">
    <property type="component" value="Unassembled WGS sequence"/>
</dbReference>
<feature type="domain" description="DUF1468" evidence="2">
    <location>
        <begin position="11"/>
        <end position="157"/>
    </location>
</feature>
<gene>
    <name evidence="3" type="ORF">SAMN04489842_2735</name>
</gene>